<dbReference type="GO" id="GO:0006611">
    <property type="term" value="P:protein export from nucleus"/>
    <property type="evidence" value="ECO:0007669"/>
    <property type="project" value="InterPro"/>
</dbReference>
<gene>
    <name evidence="12" type="ORF">GSONMT00072914001</name>
</gene>
<evidence type="ECO:0000256" key="6">
    <source>
        <dbReference type="ARBA" id="ARBA00023242"/>
    </source>
</evidence>
<dbReference type="FunFam" id="1.25.10.10:FF:001255">
    <property type="entry name" value="Exportin 1"/>
    <property type="match status" value="1"/>
</dbReference>
<dbReference type="Pfam" id="PF08389">
    <property type="entry name" value="Xpo1"/>
    <property type="match status" value="1"/>
</dbReference>
<dbReference type="Pfam" id="PF03810">
    <property type="entry name" value="IBN_N"/>
    <property type="match status" value="1"/>
</dbReference>
<dbReference type="GO" id="GO:0005634">
    <property type="term" value="C:nucleus"/>
    <property type="evidence" value="ECO:0007669"/>
    <property type="project" value="UniProtKB-SubCell"/>
</dbReference>
<keyword evidence="9" id="KW-0175">Coiled coil</keyword>
<reference evidence="12" key="1">
    <citation type="journal article" date="2014" name="Nat. Commun.">
        <title>The rainbow trout genome provides novel insights into evolution after whole-genome duplication in vertebrates.</title>
        <authorList>
            <person name="Berthelot C."/>
            <person name="Brunet F."/>
            <person name="Chalopin D."/>
            <person name="Juanchich A."/>
            <person name="Bernard M."/>
            <person name="Noel B."/>
            <person name="Bento P."/>
            <person name="Da Silva C."/>
            <person name="Labadie K."/>
            <person name="Alberti A."/>
            <person name="Aury J.M."/>
            <person name="Louis A."/>
            <person name="Dehais P."/>
            <person name="Bardou P."/>
            <person name="Montfort J."/>
            <person name="Klopp C."/>
            <person name="Cabau C."/>
            <person name="Gaspin C."/>
            <person name="Thorgaard G.H."/>
            <person name="Boussaha M."/>
            <person name="Quillet E."/>
            <person name="Guyomard R."/>
            <person name="Galiana D."/>
            <person name="Bobe J."/>
            <person name="Volff J.N."/>
            <person name="Genet C."/>
            <person name="Wincker P."/>
            <person name="Jaillon O."/>
            <person name="Roest Crollius H."/>
            <person name="Guiguen Y."/>
        </authorList>
    </citation>
    <scope>NUCLEOTIDE SEQUENCE [LARGE SCALE GENOMIC DNA]</scope>
</reference>
<proteinExistence type="inferred from homology"/>
<accession>A0A060WE53</accession>
<evidence type="ECO:0000256" key="2">
    <source>
        <dbReference type="ARBA" id="ARBA00009466"/>
    </source>
</evidence>
<protein>
    <recommendedName>
        <fullName evidence="7">Exportin-1</fullName>
    </recommendedName>
    <alternativeName>
        <fullName evidence="8">Chromosome region maintenance 1 protein homolog</fullName>
    </alternativeName>
</protein>
<dbReference type="EMBL" id="FR904500">
    <property type="protein sequence ID" value="CDQ65251.1"/>
    <property type="molecule type" value="Genomic_DNA"/>
</dbReference>
<reference evidence="12" key="2">
    <citation type="submission" date="2014-03" db="EMBL/GenBank/DDBJ databases">
        <authorList>
            <person name="Genoscope - CEA"/>
        </authorList>
    </citation>
    <scope>NUCLEOTIDE SEQUENCE</scope>
</reference>
<keyword evidence="3" id="KW-0813">Transport</keyword>
<name>A0A060WE53_ONCMY</name>
<dbReference type="SUPFAM" id="SSF48371">
    <property type="entry name" value="ARM repeat"/>
    <property type="match status" value="2"/>
</dbReference>
<organism evidence="12 13">
    <name type="scientific">Oncorhynchus mykiss</name>
    <name type="common">Rainbow trout</name>
    <name type="synonym">Salmo gairdneri</name>
    <dbReference type="NCBI Taxonomy" id="8022"/>
    <lineage>
        <taxon>Eukaryota</taxon>
        <taxon>Metazoa</taxon>
        <taxon>Chordata</taxon>
        <taxon>Craniata</taxon>
        <taxon>Vertebrata</taxon>
        <taxon>Euteleostomi</taxon>
        <taxon>Actinopterygii</taxon>
        <taxon>Neopterygii</taxon>
        <taxon>Teleostei</taxon>
        <taxon>Protacanthopterygii</taxon>
        <taxon>Salmoniformes</taxon>
        <taxon>Salmonidae</taxon>
        <taxon>Salmoninae</taxon>
        <taxon>Oncorhynchus</taxon>
    </lineage>
</organism>
<evidence type="ECO:0000256" key="1">
    <source>
        <dbReference type="ARBA" id="ARBA00004123"/>
    </source>
</evidence>
<dbReference type="InterPro" id="IPR041235">
    <property type="entry name" value="Exp1_repeat_2"/>
</dbReference>
<keyword evidence="5" id="KW-0653">Protein transport</keyword>
<dbReference type="InterPro" id="IPR040485">
    <property type="entry name" value="XPO1_repeat_3"/>
</dbReference>
<feature type="region of interest" description="Disordered" evidence="10">
    <location>
        <begin position="203"/>
        <end position="236"/>
    </location>
</feature>
<dbReference type="PANTHER" id="PTHR11223:SF16">
    <property type="entry name" value="EXPORTIN 1 (CRM1 HOMOLOG, YEAST) A"/>
    <property type="match status" value="1"/>
</dbReference>
<dbReference type="InterPro" id="IPR045065">
    <property type="entry name" value="XPO1/5"/>
</dbReference>
<evidence type="ECO:0000256" key="10">
    <source>
        <dbReference type="SAM" id="MobiDB-lite"/>
    </source>
</evidence>
<dbReference type="InterPro" id="IPR014877">
    <property type="entry name" value="XPO1_C_dom"/>
</dbReference>
<dbReference type="InterPro" id="IPR016024">
    <property type="entry name" value="ARM-type_fold"/>
</dbReference>
<dbReference type="InterPro" id="IPR011989">
    <property type="entry name" value="ARM-like"/>
</dbReference>
<dbReference type="GO" id="GO:0031267">
    <property type="term" value="F:small GTPase binding"/>
    <property type="evidence" value="ECO:0007669"/>
    <property type="project" value="InterPro"/>
</dbReference>
<dbReference type="Pfam" id="PF18784">
    <property type="entry name" value="CRM1_repeat_2"/>
    <property type="match status" value="1"/>
</dbReference>
<dbReference type="InterPro" id="IPR013598">
    <property type="entry name" value="Exportin-1/Importin-b-like"/>
</dbReference>
<keyword evidence="4" id="KW-0509">mRNA transport</keyword>
<evidence type="ECO:0000313" key="12">
    <source>
        <dbReference type="EMBL" id="CDQ65251.1"/>
    </source>
</evidence>
<dbReference type="Pfam" id="PF18787">
    <property type="entry name" value="CRM1_repeat_3"/>
    <property type="match status" value="1"/>
</dbReference>
<dbReference type="Pfam" id="PF10595">
    <property type="entry name" value="FAM161A_B"/>
    <property type="match status" value="1"/>
</dbReference>
<dbReference type="InterPro" id="IPR001494">
    <property type="entry name" value="Importin-beta_N"/>
</dbReference>
<comment type="subcellular location">
    <subcellularLocation>
        <location evidence="1">Nucleus</location>
    </subcellularLocation>
</comment>
<dbReference type="InterPro" id="IPR041123">
    <property type="entry name" value="CRM1_repeat"/>
</dbReference>
<feature type="coiled-coil region" evidence="9">
    <location>
        <begin position="544"/>
        <end position="578"/>
    </location>
</feature>
<sequence length="1699" mass="196134">MANAHRANVLVTSCLKTPVDPHTKAPLALYERQRTLPYSSVAGHIDNRDYEKEVRSRQMSFGRSLMIKDYRVTGDHIDLREFYFSNEEYYRKLEELKRAHFRTMAELEGMYRKKLEPKGVLYSVNSYSNGVKIFFSLTRSYSKISPMPVRRLRKAHSALELRRGSGLSDTSDKEGAVVNNVEKGLQSSPKEHIKNMWHDFKLSPRQRHPSTSSLQSLIGGHKKGIKGKDQKQGCKDVKHEPWKPRVTVPKPFHMTLRENQKGQKGVKTRSEIELENVALRKQMEELTECQHKFRASSVPVHVRLPPYEELHERDEARWAMHEREQQCLCSTQRPFSFLERERLKREQREEQLRNLQQISQERVRPFRAKPVPKAVYEAATGEQLKEEQLYRAIKMQMRAQELLHSASMPPSMLARHLSKREHAKDGARGDTAGSEDDNRAPYRPKINPVVPDFDASYRRFKKQLESRRDVKPLTTCEPFQLRTSQIPSHRERILADIEKEQMSPRAKRWPYVSTAGLVHSHNSSLCSSLSGSLEQLPAKVTDASKKRQEAVRKVLEQRKKAEEEEERWSERQKQREKKLAKVVSKCAQANDAHVPLSQTNQSKLKQFRKQDFQRRKEYQEEMREIQERVKGRPLLLEQVAQVTRNDTHTHTCESWTSPSSSFQYYALQILETVIKTRWKILPRNQCEGIKKYVVGLIIKTSSDAANVEKDGVYIAKLNMILVQILKQEWPKHWPTFISDIVGASRTSESLCQNNMIILKLLSEEVFDFSSGQMTQVKAKHLKDSMCNEFSQIFQLCQFVMENSQNAPLVQATLETLLRFLNWIPLGYIFETKLISTLVYKFLNVPMFRNVTLKCLTEIAGVSVNQYEEQFVNLFTLTMCQLKQMLPLNTNIRLAYSNGKDDEQNFIQNLSLFLCTFLKEHGQLIEKRPNLRETLVEALHYMLLVSEVEETEIFKICLEYWNHLAAELYRESPFSTSTSPLLSGSQHFDVPPRRHLYLPVLSKVRTLMVSRMAKPEEVLVVENDQGEVVREFMKDTDSINLYKNMRETLVYLTHLDYADTERIMTEKLHNQVNGTEWSWRNLNTLCWAIGSISGAMHEEDEKRFLVTVIKDLLGLCEQKRGKDNKAIIASNIMYIVGQYPRFLRAHWKFLKTVVNKLFEFMHETHDGVQDMACDTFIKIAQKCRRHFVQVQVGEVMPFIDEILNNINTIICDLQPQQVHTFYEAVGYMIGAQTDQAVQEHLIEKYMLLPNQVWDSIIQQATKNVDILKDAETVRQLGSILKTNVRACKAVGHPFVVQLGRIYLDMLNVYKCLSENISSAIQTNGEMVTKQPLIRSMRTVKRETLKLISGWVSRSNDPQMAKKESKCNGGIRADISQAIDGLSKPHHRETGGRKTTRKIQLAVGENFVPPLLEAVLIDYQRNVPAAREPEVLSTMATIVNKLGGHITGEIPKIFDAVFECTLNMINKDFEEYPEHRTHFFYLLQAVNSQCFPAFLSIPPAQFKLVLDSIIWAFKHTMRNVADTGLQILYTLLQNVAQEEAAAQSFYQTYFCDILQHIFSVVTDTSHTAGLTMHASILAYMFNLVEEGKISASLNPASQHNQGYVQEYVANLLKTAFPHLQDAQVKVFVTGLFSLNQDIPAFKEHLRDFLVQIKEFAGEDTTDLFLEERETSLRQAQEEKHKLQMSVPGILNPHELPEEMCD</sequence>
<evidence type="ECO:0000313" key="13">
    <source>
        <dbReference type="Proteomes" id="UP000193380"/>
    </source>
</evidence>
<evidence type="ECO:0000256" key="3">
    <source>
        <dbReference type="ARBA" id="ARBA00022448"/>
    </source>
</evidence>
<feature type="region of interest" description="Disordered" evidence="10">
    <location>
        <begin position="411"/>
        <end position="448"/>
    </location>
</feature>
<dbReference type="SMART" id="SM01102">
    <property type="entry name" value="CRM1_C"/>
    <property type="match status" value="1"/>
</dbReference>
<evidence type="ECO:0000259" key="11">
    <source>
        <dbReference type="SMART" id="SM01102"/>
    </source>
</evidence>
<keyword evidence="6" id="KW-0539">Nucleus</keyword>
<dbReference type="GO" id="GO:0005737">
    <property type="term" value="C:cytoplasm"/>
    <property type="evidence" value="ECO:0007669"/>
    <property type="project" value="TreeGrafter"/>
</dbReference>
<feature type="compositionally biased region" description="Basic and acidic residues" evidence="10">
    <location>
        <begin position="226"/>
        <end position="236"/>
    </location>
</feature>
<comment type="similarity">
    <text evidence="2">Belongs to the exportin family.</text>
</comment>
<evidence type="ECO:0000256" key="8">
    <source>
        <dbReference type="ARBA" id="ARBA00075318"/>
    </source>
</evidence>
<dbReference type="Gene3D" id="1.25.10.10">
    <property type="entry name" value="Leucine-rich Repeat Variant"/>
    <property type="match status" value="1"/>
</dbReference>
<dbReference type="PaxDb" id="8022-A0A060WE53"/>
<dbReference type="Proteomes" id="UP000193380">
    <property type="component" value="Unassembled WGS sequence"/>
</dbReference>
<evidence type="ECO:0000256" key="9">
    <source>
        <dbReference type="SAM" id="Coils"/>
    </source>
</evidence>
<evidence type="ECO:0000256" key="4">
    <source>
        <dbReference type="ARBA" id="ARBA00022816"/>
    </source>
</evidence>
<dbReference type="STRING" id="8022.A0A060WE53"/>
<feature type="domain" description="Exportin-1 C-terminal" evidence="11">
    <location>
        <begin position="1296"/>
        <end position="1655"/>
    </location>
</feature>
<dbReference type="PANTHER" id="PTHR11223">
    <property type="entry name" value="EXPORTIN 1/5"/>
    <property type="match status" value="1"/>
</dbReference>
<dbReference type="Pfam" id="PF18777">
    <property type="entry name" value="CRM1_repeat"/>
    <property type="match status" value="1"/>
</dbReference>
<evidence type="ECO:0000256" key="7">
    <source>
        <dbReference type="ARBA" id="ARBA00073514"/>
    </source>
</evidence>
<evidence type="ECO:0000256" key="5">
    <source>
        <dbReference type="ARBA" id="ARBA00022927"/>
    </source>
</evidence>
<dbReference type="GO" id="GO:0000056">
    <property type="term" value="P:ribosomal small subunit export from nucleus"/>
    <property type="evidence" value="ECO:0007669"/>
    <property type="project" value="TreeGrafter"/>
</dbReference>
<dbReference type="GO" id="GO:0005049">
    <property type="term" value="F:nuclear export signal receptor activity"/>
    <property type="evidence" value="ECO:0007669"/>
    <property type="project" value="InterPro"/>
</dbReference>
<dbReference type="GO" id="GO:0051028">
    <property type="term" value="P:mRNA transport"/>
    <property type="evidence" value="ECO:0007669"/>
    <property type="project" value="UniProtKB-KW"/>
</dbReference>
<dbReference type="Pfam" id="PF08767">
    <property type="entry name" value="CRM1_C"/>
    <property type="match status" value="1"/>
</dbReference>
<dbReference type="GO" id="GO:0000055">
    <property type="term" value="P:ribosomal large subunit export from nucleus"/>
    <property type="evidence" value="ECO:0007669"/>
    <property type="project" value="TreeGrafter"/>
</dbReference>
<dbReference type="InterPro" id="IPR019579">
    <property type="entry name" value="FAM161A/B"/>
</dbReference>